<dbReference type="PANTHER" id="PTHR11961">
    <property type="entry name" value="CYTOCHROME C"/>
    <property type="match status" value="1"/>
</dbReference>
<keyword evidence="4" id="KW-0249">Electron transport</keyword>
<evidence type="ECO:0000259" key="7">
    <source>
        <dbReference type="PROSITE" id="PS51007"/>
    </source>
</evidence>
<dbReference type="InterPro" id="IPR009056">
    <property type="entry name" value="Cyt_c-like_dom"/>
</dbReference>
<dbReference type="EMBL" id="LPWF01000024">
    <property type="protein sequence ID" value="ODR97779.1"/>
    <property type="molecule type" value="Genomic_DNA"/>
</dbReference>
<dbReference type="AlphaFoldDB" id="A0A1E3VW79"/>
<dbReference type="PRINTS" id="PR00604">
    <property type="entry name" value="CYTCHRMECIAB"/>
</dbReference>
<evidence type="ECO:0000256" key="4">
    <source>
        <dbReference type="ARBA" id="ARBA00022982"/>
    </source>
</evidence>
<evidence type="ECO:0000256" key="1">
    <source>
        <dbReference type="ARBA" id="ARBA00022448"/>
    </source>
</evidence>
<evidence type="ECO:0000256" key="5">
    <source>
        <dbReference type="ARBA" id="ARBA00023004"/>
    </source>
</evidence>
<dbReference type="SUPFAM" id="SSF46626">
    <property type="entry name" value="Cytochrome c"/>
    <property type="match status" value="1"/>
</dbReference>
<evidence type="ECO:0000256" key="6">
    <source>
        <dbReference type="PROSITE-ProRule" id="PRU00433"/>
    </source>
</evidence>
<protein>
    <recommendedName>
        <fullName evidence="7">Cytochrome c domain-containing protein</fullName>
    </recommendedName>
</protein>
<dbReference type="InterPro" id="IPR036909">
    <property type="entry name" value="Cyt_c-like_dom_sf"/>
</dbReference>
<dbReference type="Proteomes" id="UP000094472">
    <property type="component" value="Unassembled WGS sequence"/>
</dbReference>
<proteinExistence type="predicted"/>
<dbReference type="GO" id="GO:0046872">
    <property type="term" value="F:metal ion binding"/>
    <property type="evidence" value="ECO:0007669"/>
    <property type="project" value="UniProtKB-KW"/>
</dbReference>
<keyword evidence="1" id="KW-0813">Transport</keyword>
<dbReference type="Gene3D" id="1.10.760.10">
    <property type="entry name" value="Cytochrome c-like domain"/>
    <property type="match status" value="1"/>
</dbReference>
<dbReference type="Pfam" id="PF00034">
    <property type="entry name" value="Cytochrom_C"/>
    <property type="match status" value="1"/>
</dbReference>
<accession>A0A1E3VW79</accession>
<evidence type="ECO:0000313" key="8">
    <source>
        <dbReference type="EMBL" id="ODR97779.1"/>
    </source>
</evidence>
<keyword evidence="5 6" id="KW-0408">Iron</keyword>
<evidence type="ECO:0000256" key="3">
    <source>
        <dbReference type="ARBA" id="ARBA00022723"/>
    </source>
</evidence>
<keyword evidence="3 6" id="KW-0479">Metal-binding</keyword>
<comment type="caution">
    <text evidence="8">The sequence shown here is derived from an EMBL/GenBank/DDBJ whole genome shotgun (WGS) entry which is preliminary data.</text>
</comment>
<dbReference type="GO" id="GO:0020037">
    <property type="term" value="F:heme binding"/>
    <property type="evidence" value="ECO:0007669"/>
    <property type="project" value="InterPro"/>
</dbReference>
<sequence>MAVFFGMTAPTLAAGDAEAGKAAFTAKCGICHQVGPNAQTLVGPELNGIVGRKAAAVEGFAYSPGMKKLGDEGYVWTEEHIDSWIADPKALLPTSVMALAFQGIPDADERANIIAYLKTQQ</sequence>
<name>A0A1E3VW79_9HYPH</name>
<dbReference type="STRING" id="1774969.AUC69_01255"/>
<evidence type="ECO:0000313" key="9">
    <source>
        <dbReference type="Proteomes" id="UP000094472"/>
    </source>
</evidence>
<keyword evidence="2 6" id="KW-0349">Heme</keyword>
<gene>
    <name evidence="8" type="ORF">AUC69_01255</name>
</gene>
<dbReference type="PROSITE" id="PS51007">
    <property type="entry name" value="CYTC"/>
    <property type="match status" value="1"/>
</dbReference>
<reference evidence="8 9" key="1">
    <citation type="journal article" date="2016" name="Environ. Microbiol.">
        <title>New Methyloceanibacter diversity from North Sea sediments includes methanotroph containing solely the soluble methane monooxygenase.</title>
        <authorList>
            <person name="Vekeman B."/>
            <person name="Kerckhof F.M."/>
            <person name="Cremers G."/>
            <person name="de Vos P."/>
            <person name="Vandamme P."/>
            <person name="Boon N."/>
            <person name="Op den Camp H.J."/>
            <person name="Heylen K."/>
        </authorList>
    </citation>
    <scope>NUCLEOTIDE SEQUENCE [LARGE SCALE GENOMIC DNA]</scope>
    <source>
        <strain evidence="8 9">R-67175</strain>
    </source>
</reference>
<keyword evidence="9" id="KW-1185">Reference proteome</keyword>
<feature type="domain" description="Cytochrome c" evidence="7">
    <location>
        <begin position="15"/>
        <end position="121"/>
    </location>
</feature>
<dbReference type="GO" id="GO:0009055">
    <property type="term" value="F:electron transfer activity"/>
    <property type="evidence" value="ECO:0007669"/>
    <property type="project" value="InterPro"/>
</dbReference>
<dbReference type="InterPro" id="IPR002327">
    <property type="entry name" value="Cyt_c_1A/1B"/>
</dbReference>
<evidence type="ECO:0000256" key="2">
    <source>
        <dbReference type="ARBA" id="ARBA00022617"/>
    </source>
</evidence>
<organism evidence="8 9">
    <name type="scientific">Methyloceanibacter superfactus</name>
    <dbReference type="NCBI Taxonomy" id="1774969"/>
    <lineage>
        <taxon>Bacteria</taxon>
        <taxon>Pseudomonadati</taxon>
        <taxon>Pseudomonadota</taxon>
        <taxon>Alphaproteobacteria</taxon>
        <taxon>Hyphomicrobiales</taxon>
        <taxon>Hyphomicrobiaceae</taxon>
        <taxon>Methyloceanibacter</taxon>
    </lineage>
</organism>